<dbReference type="RefSeq" id="WP_058352948.1">
    <property type="nucleotide sequence ID" value="NZ_CABMMD010000160.1"/>
</dbReference>
<evidence type="ECO:0000313" key="1">
    <source>
        <dbReference type="EMBL" id="KSV58798.1"/>
    </source>
</evidence>
<comment type="caution">
    <text evidence="1">The sequence shown here is derived from an EMBL/GenBank/DDBJ whole genome shotgun (WGS) entry which is preliminary data.</text>
</comment>
<gene>
    <name evidence="1" type="ORF">ASU35_11475</name>
</gene>
<dbReference type="EMBL" id="LNAM01000160">
    <property type="protein sequence ID" value="KSV58798.1"/>
    <property type="molecule type" value="Genomic_DNA"/>
</dbReference>
<evidence type="ECO:0000313" key="2">
    <source>
        <dbReference type="Proteomes" id="UP000054874"/>
    </source>
</evidence>
<dbReference type="AlphaFoldDB" id="A0A0V8QEG1"/>
<dbReference type="STRING" id="290052.ASU35_11475"/>
<accession>A0A0V8QEG1</accession>
<sequence length="224" mass="26357">MSEKEKNSWAVFFKENPENDGNEERLLTYWINFNRPETEAIKKAAEAFARNCSETEAAVEKTPMWSIKNQAVTTKILPFFPQEKRRKAEDQKVYIISLLKNDIYDPGTVTELQLYVENQLKIDKEKTQSVLQSIYLEEFEHTSLFVNLLQVISQIEYKMIEPAGPIMALAATRHWDCEVREYGLRCYENWEDPACLSVLKALYFEEKWLQNYLEMLIADFEEGE</sequence>
<dbReference type="Proteomes" id="UP000054874">
    <property type="component" value="Unassembled WGS sequence"/>
</dbReference>
<protein>
    <submittedName>
        <fullName evidence="1">Uncharacterized protein</fullName>
    </submittedName>
</protein>
<reference evidence="1 2" key="1">
    <citation type="submission" date="2015-11" db="EMBL/GenBank/DDBJ databases">
        <title>Butyribacter intestini gen. nov., sp. nov., a butyric acid-producing bacterium of the family Lachnospiraceae isolated from the human faeces.</title>
        <authorList>
            <person name="Zou Y."/>
            <person name="Xue W."/>
            <person name="Luo G."/>
            <person name="Lv M."/>
        </authorList>
    </citation>
    <scope>NUCLEOTIDE SEQUENCE [LARGE SCALE GENOMIC DNA]</scope>
    <source>
        <strain evidence="1 2">ACET-33324</strain>
    </source>
</reference>
<organism evidence="1 2">
    <name type="scientific">Acetivibrio ethanolgignens</name>
    <dbReference type="NCBI Taxonomy" id="290052"/>
    <lineage>
        <taxon>Bacteria</taxon>
        <taxon>Bacillati</taxon>
        <taxon>Bacillota</taxon>
        <taxon>Clostridia</taxon>
        <taxon>Eubacteriales</taxon>
        <taxon>Oscillospiraceae</taxon>
        <taxon>Acetivibrio</taxon>
    </lineage>
</organism>
<keyword evidence="2" id="KW-1185">Reference proteome</keyword>
<name>A0A0V8QEG1_9FIRM</name>
<proteinExistence type="predicted"/>